<evidence type="ECO:0000256" key="7">
    <source>
        <dbReference type="ARBA" id="ARBA00023134"/>
    </source>
</evidence>
<comment type="subcellular location">
    <subcellularLocation>
        <location evidence="1">Cell membrane</location>
        <topology evidence="1">Lipid-anchor</topology>
        <orientation evidence="1">Cytoplasmic side</orientation>
    </subcellularLocation>
    <subcellularLocation>
        <location evidence="12">Cytoplasmic vesicle membrane</location>
        <topology evidence="12">Lipid-anchor</topology>
        <orientation evidence="12">Cytoplasmic side</orientation>
    </subcellularLocation>
</comment>
<dbReference type="OrthoDB" id="9989112at2759"/>
<dbReference type="PANTHER" id="PTHR47979">
    <property type="entry name" value="DRAB11-RELATED"/>
    <property type="match status" value="1"/>
</dbReference>
<dbReference type="PROSITE" id="PS51421">
    <property type="entry name" value="RAS"/>
    <property type="match status" value="1"/>
</dbReference>
<evidence type="ECO:0000313" key="14">
    <source>
        <dbReference type="Proteomes" id="UP000887013"/>
    </source>
</evidence>
<comment type="caution">
    <text evidence="13">The sequence shown here is derived from an EMBL/GenBank/DDBJ whole genome shotgun (WGS) entry which is preliminary data.</text>
</comment>
<name>A0A8X6SYX9_NEPPI</name>
<protein>
    <submittedName>
        <fullName evidence="13">Ras-related protein Rab-39B</fullName>
    </submittedName>
</protein>
<dbReference type="SUPFAM" id="SSF52540">
    <property type="entry name" value="P-loop containing nucleoside triphosphate hydrolases"/>
    <property type="match status" value="1"/>
</dbReference>
<evidence type="ECO:0000256" key="6">
    <source>
        <dbReference type="ARBA" id="ARBA00023006"/>
    </source>
</evidence>
<dbReference type="EMBL" id="BMAW01000574">
    <property type="protein sequence ID" value="GFS69806.1"/>
    <property type="molecule type" value="Genomic_DNA"/>
</dbReference>
<gene>
    <name evidence="13" type="primary">RAB39B</name>
    <name evidence="13" type="ORF">NPIL_299211</name>
</gene>
<dbReference type="InterPro" id="IPR005225">
    <property type="entry name" value="Small_GTP-bd"/>
</dbReference>
<organism evidence="13 14">
    <name type="scientific">Nephila pilipes</name>
    <name type="common">Giant wood spider</name>
    <name type="synonym">Nephila maculata</name>
    <dbReference type="NCBI Taxonomy" id="299642"/>
    <lineage>
        <taxon>Eukaryota</taxon>
        <taxon>Metazoa</taxon>
        <taxon>Ecdysozoa</taxon>
        <taxon>Arthropoda</taxon>
        <taxon>Chelicerata</taxon>
        <taxon>Arachnida</taxon>
        <taxon>Araneae</taxon>
        <taxon>Araneomorphae</taxon>
        <taxon>Entelegynae</taxon>
        <taxon>Araneoidea</taxon>
        <taxon>Nephilidae</taxon>
        <taxon>Nephila</taxon>
    </lineage>
</organism>
<dbReference type="Gene3D" id="3.40.50.300">
    <property type="entry name" value="P-loop containing nucleotide triphosphate hydrolases"/>
    <property type="match status" value="1"/>
</dbReference>
<evidence type="ECO:0000256" key="11">
    <source>
        <dbReference type="ARBA" id="ARBA00023329"/>
    </source>
</evidence>
<dbReference type="GO" id="GO:0006914">
    <property type="term" value="P:autophagy"/>
    <property type="evidence" value="ECO:0007669"/>
    <property type="project" value="UniProtKB-KW"/>
</dbReference>
<accession>A0A8X6SYX9</accession>
<evidence type="ECO:0000256" key="1">
    <source>
        <dbReference type="ARBA" id="ARBA00004342"/>
    </source>
</evidence>
<dbReference type="PROSITE" id="PS51419">
    <property type="entry name" value="RAB"/>
    <property type="match status" value="1"/>
</dbReference>
<dbReference type="Proteomes" id="UP000887013">
    <property type="component" value="Unassembled WGS sequence"/>
</dbReference>
<dbReference type="GO" id="GO:0030659">
    <property type="term" value="C:cytoplasmic vesicle membrane"/>
    <property type="evidence" value="ECO:0007669"/>
    <property type="project" value="UniProtKB-SubCell"/>
</dbReference>
<proteinExistence type="inferred from homology"/>
<evidence type="ECO:0000256" key="5">
    <source>
        <dbReference type="ARBA" id="ARBA00022741"/>
    </source>
</evidence>
<dbReference type="NCBIfam" id="TIGR00231">
    <property type="entry name" value="small_GTP"/>
    <property type="match status" value="1"/>
</dbReference>
<keyword evidence="10" id="KW-0636">Prenylation</keyword>
<dbReference type="InterPro" id="IPR050209">
    <property type="entry name" value="Rab_GTPases_membrane_traffic"/>
</dbReference>
<dbReference type="InterPro" id="IPR027417">
    <property type="entry name" value="P-loop_NTPase"/>
</dbReference>
<evidence type="ECO:0000313" key="13">
    <source>
        <dbReference type="EMBL" id="GFS69806.1"/>
    </source>
</evidence>
<dbReference type="PROSITE" id="PS51420">
    <property type="entry name" value="RHO"/>
    <property type="match status" value="1"/>
</dbReference>
<keyword evidence="9" id="KW-0449">Lipoprotein</keyword>
<evidence type="ECO:0000256" key="4">
    <source>
        <dbReference type="ARBA" id="ARBA00022481"/>
    </source>
</evidence>
<dbReference type="SMART" id="SM00174">
    <property type="entry name" value="RHO"/>
    <property type="match status" value="1"/>
</dbReference>
<evidence type="ECO:0000256" key="3">
    <source>
        <dbReference type="ARBA" id="ARBA00022475"/>
    </source>
</evidence>
<comment type="similarity">
    <text evidence="2">Belongs to the small GTPase superfamily. Rab family.</text>
</comment>
<dbReference type="SMART" id="SM00175">
    <property type="entry name" value="RAB"/>
    <property type="match status" value="1"/>
</dbReference>
<keyword evidence="7" id="KW-0342">GTP-binding</keyword>
<keyword evidence="3" id="KW-1003">Cell membrane</keyword>
<keyword evidence="11" id="KW-0968">Cytoplasmic vesicle</keyword>
<dbReference type="InterPro" id="IPR001806">
    <property type="entry name" value="Small_GTPase"/>
</dbReference>
<keyword evidence="14" id="KW-1185">Reference proteome</keyword>
<keyword evidence="4" id="KW-0488">Methylation</keyword>
<keyword evidence="6" id="KW-0072">Autophagy</keyword>
<reference evidence="13" key="1">
    <citation type="submission" date="2020-08" db="EMBL/GenBank/DDBJ databases">
        <title>Multicomponent nature underlies the extraordinary mechanical properties of spider dragline silk.</title>
        <authorList>
            <person name="Kono N."/>
            <person name="Nakamura H."/>
            <person name="Mori M."/>
            <person name="Yoshida Y."/>
            <person name="Ohtoshi R."/>
            <person name="Malay A.D."/>
            <person name="Moran D.A.P."/>
            <person name="Tomita M."/>
            <person name="Numata K."/>
            <person name="Arakawa K."/>
        </authorList>
    </citation>
    <scope>NUCLEOTIDE SEQUENCE</scope>
</reference>
<dbReference type="GO" id="GO:0005886">
    <property type="term" value="C:plasma membrane"/>
    <property type="evidence" value="ECO:0007669"/>
    <property type="project" value="UniProtKB-SubCell"/>
</dbReference>
<dbReference type="PRINTS" id="PR00449">
    <property type="entry name" value="RASTRNSFRMNG"/>
</dbReference>
<sequence length="214" mass="24408">MVEPIFDYQFRIIVVGDSTVGKSALLRAFTEGKFSEICDPTVGVDFFARLIEVKDGIRVKLQLWDTAGQERFRTITWSYYRNSVGALLLYDITRRSSFDHLIEWLFEARRHIEPGRAVFEVVACKVDLESSRVVSTEEGKAFAESHGLSFIETSAKTGYNLENTFTNISQQIYDKIQSGELKMQDGWDGIRTGFSRSENTVRLMEAEVERDGCC</sequence>
<evidence type="ECO:0000256" key="8">
    <source>
        <dbReference type="ARBA" id="ARBA00023136"/>
    </source>
</evidence>
<dbReference type="GO" id="GO:0003924">
    <property type="term" value="F:GTPase activity"/>
    <property type="evidence" value="ECO:0007669"/>
    <property type="project" value="InterPro"/>
</dbReference>
<evidence type="ECO:0000256" key="9">
    <source>
        <dbReference type="ARBA" id="ARBA00023288"/>
    </source>
</evidence>
<dbReference type="AlphaFoldDB" id="A0A8X6SYX9"/>
<keyword evidence="8" id="KW-0472">Membrane</keyword>
<dbReference type="SMART" id="SM00176">
    <property type="entry name" value="RAN"/>
    <property type="match status" value="1"/>
</dbReference>
<evidence type="ECO:0000256" key="2">
    <source>
        <dbReference type="ARBA" id="ARBA00006270"/>
    </source>
</evidence>
<keyword evidence="5" id="KW-0547">Nucleotide-binding</keyword>
<dbReference type="GO" id="GO:0005525">
    <property type="term" value="F:GTP binding"/>
    <property type="evidence" value="ECO:0007669"/>
    <property type="project" value="UniProtKB-KW"/>
</dbReference>
<evidence type="ECO:0000256" key="10">
    <source>
        <dbReference type="ARBA" id="ARBA00023289"/>
    </source>
</evidence>
<dbReference type="SMART" id="SM00173">
    <property type="entry name" value="RAS"/>
    <property type="match status" value="1"/>
</dbReference>
<evidence type="ECO:0000256" key="12">
    <source>
        <dbReference type="ARBA" id="ARBA00025701"/>
    </source>
</evidence>
<dbReference type="FunFam" id="3.40.50.300:FF:000358">
    <property type="entry name" value="RAB39B, member RAS oncogene family"/>
    <property type="match status" value="1"/>
</dbReference>
<dbReference type="Pfam" id="PF00071">
    <property type="entry name" value="Ras"/>
    <property type="match status" value="1"/>
</dbReference>